<sequence>MKTFKEIELIAPVQRALVEENYETPTPIQAQTIPSALEGHDILGCAQTGTGKTAALALPILNHLGKENRKARPYRPQALVLAPTRELAIQIGDSFAAYGRHLKLRHLLIYGGVSQKNQVKGLSRGAHIVVATPGRLLDLMNQGEIHLDQLELFVLDEADRMLDMGFLPDLKKIISQLPEKRQSLFFSATLAPKIKELAQRLLKNPVSVNVTPQKTSVKKIQQQLIYVERNGKQSLLQNILADSAVDRALVFMRTKRTANMLSKRLAQIGIRSSAIHGNKSQSARQQALEAFRSRKIQVLVATDVAARGIDIEGITHVINFDLPVEPEAYVHRIGRTGRAGAEGIAISFCSDNERGELRAIEKLIGHKVPVSKEHRAPRAQKNKADALPDSTPRQRSNGKNRHTVEGTETTSRNRFRRKKAAKTAASKLQQEPKRTKWRRLKPRASQSS</sequence>
<feature type="compositionally biased region" description="Basic and acidic residues" evidence="12">
    <location>
        <begin position="368"/>
        <end position="386"/>
    </location>
</feature>
<dbReference type="PROSITE" id="PS00039">
    <property type="entry name" value="DEAD_ATP_HELICASE"/>
    <property type="match status" value="1"/>
</dbReference>
<evidence type="ECO:0000256" key="9">
    <source>
        <dbReference type="ARBA" id="ARBA00074363"/>
    </source>
</evidence>
<evidence type="ECO:0000259" key="15">
    <source>
        <dbReference type="PROSITE" id="PS51195"/>
    </source>
</evidence>
<protein>
    <recommendedName>
        <fullName evidence="9">DEAD-box ATP-dependent RNA helicase RhpA</fullName>
        <ecNumber evidence="1">3.6.4.13</ecNumber>
    </recommendedName>
</protein>
<evidence type="ECO:0000259" key="14">
    <source>
        <dbReference type="PROSITE" id="PS51194"/>
    </source>
</evidence>
<dbReference type="InterPro" id="IPR011545">
    <property type="entry name" value="DEAD/DEAH_box_helicase_dom"/>
</dbReference>
<dbReference type="OrthoDB" id="9805696at2"/>
<comment type="similarity">
    <text evidence="7 11">Belongs to the DEAD box helicase family.</text>
</comment>
<dbReference type="PROSITE" id="PS51194">
    <property type="entry name" value="HELICASE_CTER"/>
    <property type="match status" value="1"/>
</dbReference>
<dbReference type="InterPro" id="IPR014001">
    <property type="entry name" value="Helicase_ATP-bd"/>
</dbReference>
<dbReference type="EC" id="3.6.4.13" evidence="1"/>
<feature type="domain" description="Helicase C-terminal" evidence="14">
    <location>
        <begin position="219"/>
        <end position="384"/>
    </location>
</feature>
<dbReference type="PROSITE" id="PS51195">
    <property type="entry name" value="Q_MOTIF"/>
    <property type="match status" value="1"/>
</dbReference>
<dbReference type="Gene3D" id="3.40.50.300">
    <property type="entry name" value="P-loop containing nucleotide triphosphate hydrolases"/>
    <property type="match status" value="2"/>
</dbReference>
<dbReference type="InterPro" id="IPR001650">
    <property type="entry name" value="Helicase_C-like"/>
</dbReference>
<evidence type="ECO:0000256" key="7">
    <source>
        <dbReference type="ARBA" id="ARBA00038437"/>
    </source>
</evidence>
<keyword evidence="6 11" id="KW-0067">ATP-binding</keyword>
<dbReference type="SMART" id="SM00490">
    <property type="entry name" value="HELICc"/>
    <property type="match status" value="1"/>
</dbReference>
<dbReference type="InterPro" id="IPR000629">
    <property type="entry name" value="RNA-helicase_DEAD-box_CS"/>
</dbReference>
<dbReference type="RefSeq" id="WP_145181390.1">
    <property type="nucleotide sequence ID" value="NZ_CP036266.1"/>
</dbReference>
<dbReference type="FunFam" id="3.40.50.300:FF:000108">
    <property type="entry name" value="ATP-dependent RNA helicase RhlE"/>
    <property type="match status" value="1"/>
</dbReference>
<evidence type="ECO:0000256" key="4">
    <source>
        <dbReference type="ARBA" id="ARBA00022801"/>
    </source>
</evidence>
<dbReference type="CDD" id="cd00268">
    <property type="entry name" value="DEADc"/>
    <property type="match status" value="1"/>
</dbReference>
<keyword evidence="2" id="KW-0963">Cytoplasm</keyword>
<name>A0A517PJN2_9PLAN</name>
<feature type="region of interest" description="Disordered" evidence="12">
    <location>
        <begin position="368"/>
        <end position="448"/>
    </location>
</feature>
<dbReference type="Pfam" id="PF00270">
    <property type="entry name" value="DEAD"/>
    <property type="match status" value="1"/>
</dbReference>
<dbReference type="GO" id="GO:0009266">
    <property type="term" value="P:response to temperature stimulus"/>
    <property type="evidence" value="ECO:0007669"/>
    <property type="project" value="UniProtKB-ARBA"/>
</dbReference>
<evidence type="ECO:0000256" key="3">
    <source>
        <dbReference type="ARBA" id="ARBA00022741"/>
    </source>
</evidence>
<dbReference type="GO" id="GO:0042255">
    <property type="term" value="P:ribosome assembly"/>
    <property type="evidence" value="ECO:0007669"/>
    <property type="project" value="UniProtKB-ARBA"/>
</dbReference>
<dbReference type="GO" id="GO:0003724">
    <property type="term" value="F:RNA helicase activity"/>
    <property type="evidence" value="ECO:0007669"/>
    <property type="project" value="UniProtKB-EC"/>
</dbReference>
<keyword evidence="5 11" id="KW-0347">Helicase</keyword>
<dbReference type="SMART" id="SM00487">
    <property type="entry name" value="DEXDc"/>
    <property type="match status" value="1"/>
</dbReference>
<evidence type="ECO:0000256" key="8">
    <source>
        <dbReference type="ARBA" id="ARBA00047984"/>
    </source>
</evidence>
<dbReference type="InterPro" id="IPR044742">
    <property type="entry name" value="DEAD/DEAH_RhlB"/>
</dbReference>
<keyword evidence="3 11" id="KW-0547">Nucleotide-binding</keyword>
<reference evidence="16 17" key="1">
    <citation type="submission" date="2019-02" db="EMBL/GenBank/DDBJ databases">
        <title>Deep-cultivation of Planctomycetes and their phenomic and genomic characterization uncovers novel biology.</title>
        <authorList>
            <person name="Wiegand S."/>
            <person name="Jogler M."/>
            <person name="Boedeker C."/>
            <person name="Pinto D."/>
            <person name="Vollmers J."/>
            <person name="Rivas-Marin E."/>
            <person name="Kohn T."/>
            <person name="Peeters S.H."/>
            <person name="Heuer A."/>
            <person name="Rast P."/>
            <person name="Oberbeckmann S."/>
            <person name="Bunk B."/>
            <person name="Jeske O."/>
            <person name="Meyerdierks A."/>
            <person name="Storesund J.E."/>
            <person name="Kallscheuer N."/>
            <person name="Luecker S."/>
            <person name="Lage O.M."/>
            <person name="Pohl T."/>
            <person name="Merkel B.J."/>
            <person name="Hornburger P."/>
            <person name="Mueller R.-W."/>
            <person name="Bruemmer F."/>
            <person name="Labrenz M."/>
            <person name="Spormann A.M."/>
            <person name="Op den Camp H."/>
            <person name="Overmann J."/>
            <person name="Amann R."/>
            <person name="Jetten M.S.M."/>
            <person name="Mascher T."/>
            <person name="Medema M.H."/>
            <person name="Devos D.P."/>
            <person name="Kaster A.-K."/>
            <person name="Ovreas L."/>
            <person name="Rohde M."/>
            <person name="Galperin M.Y."/>
            <person name="Jogler C."/>
        </authorList>
    </citation>
    <scope>NUCLEOTIDE SEQUENCE [LARGE SCALE GENOMIC DNA]</scope>
    <source>
        <strain evidence="16 17">HG66A1</strain>
    </source>
</reference>
<dbReference type="InterPro" id="IPR050079">
    <property type="entry name" value="DEAD_box_RNA_helicase"/>
</dbReference>
<dbReference type="PANTHER" id="PTHR47959:SF13">
    <property type="entry name" value="ATP-DEPENDENT RNA HELICASE RHLE"/>
    <property type="match status" value="1"/>
</dbReference>
<organism evidence="16 17">
    <name type="scientific">Gimesia chilikensis</name>
    <dbReference type="NCBI Taxonomy" id="2605989"/>
    <lineage>
        <taxon>Bacteria</taxon>
        <taxon>Pseudomonadati</taxon>
        <taxon>Planctomycetota</taxon>
        <taxon>Planctomycetia</taxon>
        <taxon>Planctomycetales</taxon>
        <taxon>Planctomycetaceae</taxon>
        <taxon>Gimesia</taxon>
    </lineage>
</organism>
<feature type="domain" description="DEAD-box RNA helicase Q" evidence="15">
    <location>
        <begin position="2"/>
        <end position="30"/>
    </location>
</feature>
<dbReference type="InterPro" id="IPR027417">
    <property type="entry name" value="P-loop_NTPase"/>
</dbReference>
<evidence type="ECO:0000313" key="16">
    <source>
        <dbReference type="EMBL" id="QDT19577.1"/>
    </source>
</evidence>
<evidence type="ECO:0000256" key="2">
    <source>
        <dbReference type="ARBA" id="ARBA00022490"/>
    </source>
</evidence>
<dbReference type="Proteomes" id="UP000320421">
    <property type="component" value="Chromosome"/>
</dbReference>
<dbReference type="Pfam" id="PF00271">
    <property type="entry name" value="Helicase_C"/>
    <property type="match status" value="1"/>
</dbReference>
<feature type="domain" description="Helicase ATP-binding" evidence="13">
    <location>
        <begin position="33"/>
        <end position="208"/>
    </location>
</feature>
<evidence type="ECO:0000256" key="1">
    <source>
        <dbReference type="ARBA" id="ARBA00012552"/>
    </source>
</evidence>
<keyword evidence="17" id="KW-1185">Reference proteome</keyword>
<proteinExistence type="inferred from homology"/>
<evidence type="ECO:0000256" key="11">
    <source>
        <dbReference type="RuleBase" id="RU000492"/>
    </source>
</evidence>
<dbReference type="GO" id="GO:0003676">
    <property type="term" value="F:nucleic acid binding"/>
    <property type="evidence" value="ECO:0007669"/>
    <property type="project" value="InterPro"/>
</dbReference>
<accession>A0A517PJN2</accession>
<dbReference type="GO" id="GO:0005829">
    <property type="term" value="C:cytosol"/>
    <property type="evidence" value="ECO:0007669"/>
    <property type="project" value="TreeGrafter"/>
</dbReference>
<evidence type="ECO:0000256" key="10">
    <source>
        <dbReference type="PROSITE-ProRule" id="PRU00552"/>
    </source>
</evidence>
<comment type="catalytic activity">
    <reaction evidence="8">
        <text>ATP + H2O = ADP + phosphate + H(+)</text>
        <dbReference type="Rhea" id="RHEA:13065"/>
        <dbReference type="ChEBI" id="CHEBI:15377"/>
        <dbReference type="ChEBI" id="CHEBI:15378"/>
        <dbReference type="ChEBI" id="CHEBI:30616"/>
        <dbReference type="ChEBI" id="CHEBI:43474"/>
        <dbReference type="ChEBI" id="CHEBI:456216"/>
        <dbReference type="EC" id="3.6.4.13"/>
    </reaction>
</comment>
<dbReference type="InterPro" id="IPR014014">
    <property type="entry name" value="RNA_helicase_DEAD_Q_motif"/>
</dbReference>
<evidence type="ECO:0000259" key="13">
    <source>
        <dbReference type="PROSITE" id="PS51192"/>
    </source>
</evidence>
<dbReference type="AlphaFoldDB" id="A0A517PJN2"/>
<evidence type="ECO:0000256" key="12">
    <source>
        <dbReference type="SAM" id="MobiDB-lite"/>
    </source>
</evidence>
<evidence type="ECO:0000313" key="17">
    <source>
        <dbReference type="Proteomes" id="UP000320421"/>
    </source>
</evidence>
<dbReference type="EMBL" id="CP036266">
    <property type="protein sequence ID" value="QDT19577.1"/>
    <property type="molecule type" value="Genomic_DNA"/>
</dbReference>
<dbReference type="PROSITE" id="PS51192">
    <property type="entry name" value="HELICASE_ATP_BIND_1"/>
    <property type="match status" value="1"/>
</dbReference>
<dbReference type="CDD" id="cd18787">
    <property type="entry name" value="SF2_C_DEAD"/>
    <property type="match status" value="1"/>
</dbReference>
<dbReference type="PANTHER" id="PTHR47959">
    <property type="entry name" value="ATP-DEPENDENT RNA HELICASE RHLE-RELATED"/>
    <property type="match status" value="1"/>
</dbReference>
<gene>
    <name evidence="16" type="primary">rhlE_1</name>
    <name evidence="16" type="ORF">HG66A1_13430</name>
</gene>
<evidence type="ECO:0000256" key="6">
    <source>
        <dbReference type="ARBA" id="ARBA00022840"/>
    </source>
</evidence>
<evidence type="ECO:0000256" key="5">
    <source>
        <dbReference type="ARBA" id="ARBA00022806"/>
    </source>
</evidence>
<dbReference type="SUPFAM" id="SSF52540">
    <property type="entry name" value="P-loop containing nucleoside triphosphate hydrolases"/>
    <property type="match status" value="1"/>
</dbReference>
<keyword evidence="4 11" id="KW-0378">Hydrolase</keyword>
<dbReference type="GO" id="GO:0005524">
    <property type="term" value="F:ATP binding"/>
    <property type="evidence" value="ECO:0007669"/>
    <property type="project" value="UniProtKB-KW"/>
</dbReference>
<dbReference type="GO" id="GO:0016887">
    <property type="term" value="F:ATP hydrolysis activity"/>
    <property type="evidence" value="ECO:0007669"/>
    <property type="project" value="RHEA"/>
</dbReference>
<feature type="short sequence motif" description="Q motif" evidence="10">
    <location>
        <begin position="2"/>
        <end position="30"/>
    </location>
</feature>